<dbReference type="AlphaFoldDB" id="A0A292GSE8"/>
<dbReference type="GO" id="GO:0051276">
    <property type="term" value="P:chromosome organization"/>
    <property type="evidence" value="ECO:0007669"/>
    <property type="project" value="InterPro"/>
</dbReference>
<dbReference type="InterPro" id="IPR038713">
    <property type="entry name" value="Terminase_Gp1_N_sf"/>
</dbReference>
<name>A0A292GSE8_9HYPH</name>
<dbReference type="EMBL" id="LC171369">
    <property type="protein sequence ID" value="BBA74406.1"/>
    <property type="molecule type" value="Genomic_DNA"/>
</dbReference>
<sequence>MSKPLTPKQQRFVEEYLVDFKGGPAYIRAGYTARGNAAEVNASRLLRNAQVQEAIAAGRQALSERTEITQDMVLERWWQIATADVNELVQFRRTNCRYCHGKKHAWQWIDTEEYAQAVLAVKQAIKDGEPQQLPKKDGGFGYDSKADPHPECPKCFGEGKAEVHAMDTRHLKGAARLLYAGAKLTQAGFEIKTMDQAKALENIARHLGMFKDKLELEVTENLADVLAAARERAIASRG</sequence>
<dbReference type="Pfam" id="PF03592">
    <property type="entry name" value="Terminase_2"/>
    <property type="match status" value="1"/>
</dbReference>
<dbReference type="PANTHER" id="PTHR41328:SF2">
    <property type="entry name" value="TERMINASE SMALL SUBUNIT"/>
    <property type="match status" value="1"/>
</dbReference>
<dbReference type="InterPro" id="IPR052404">
    <property type="entry name" value="SPP1-like_terminase"/>
</dbReference>
<keyword evidence="1" id="KW-1188">Viral release from host cell</keyword>
<dbReference type="PANTHER" id="PTHR41328">
    <property type="entry name" value="TERMINASE SMALL SUBUNIT-RELATED"/>
    <property type="match status" value="1"/>
</dbReference>
<reference evidence="3" key="1">
    <citation type="submission" date="2016-07" db="EMBL/GenBank/DDBJ databases">
        <title>Genomics reveals synergistic degradation of pyrene by five bacteria in a mangrove sediment-derived bacterial consortium.</title>
        <authorList>
            <person name="Wanapaisan P."/>
            <person name="Vejarano F."/>
            <person name="Chakraborty J."/>
            <person name="Shintani M."/>
            <person name="Muangchinda C."/>
            <person name="Laothamteep N."/>
            <person name="Suzuki-Minakuchi C."/>
            <person name="Inoue K."/>
            <person name="Nojiri H."/>
            <person name="Pinyakong O."/>
        </authorList>
    </citation>
    <scope>NUCLEOTIDE SEQUENCE</scope>
    <source>
        <strain evidence="3">PW1</strain>
    </source>
</reference>
<dbReference type="InterPro" id="IPR005335">
    <property type="entry name" value="Terminase_ssu"/>
</dbReference>
<organism evidence="3">
    <name type="scientific">Ochrobactrum sp. PW1</name>
    <dbReference type="NCBI Taxonomy" id="1882222"/>
    <lineage>
        <taxon>Bacteria</taxon>
        <taxon>Pseudomonadati</taxon>
        <taxon>Pseudomonadota</taxon>
        <taxon>Alphaproteobacteria</taxon>
        <taxon>Hyphomicrobiales</taxon>
        <taxon>Brucellaceae</taxon>
        <taxon>Brucella/Ochrobactrum group</taxon>
        <taxon>Ochrobactrum</taxon>
    </lineage>
</organism>
<protein>
    <submittedName>
        <fullName evidence="3">Terminase small subunit</fullName>
    </submittedName>
</protein>
<keyword evidence="2" id="KW-0231">Viral genome packaging</keyword>
<evidence type="ECO:0000256" key="1">
    <source>
        <dbReference type="ARBA" id="ARBA00022612"/>
    </source>
</evidence>
<evidence type="ECO:0000313" key="3">
    <source>
        <dbReference type="EMBL" id="BBA74406.1"/>
    </source>
</evidence>
<proteinExistence type="predicted"/>
<dbReference type="Gene3D" id="1.10.10.1400">
    <property type="entry name" value="Terminase, small subunit, N-terminal DNA-binding domain, HTH motif"/>
    <property type="match status" value="1"/>
</dbReference>
<evidence type="ECO:0000256" key="2">
    <source>
        <dbReference type="ARBA" id="ARBA00023219"/>
    </source>
</evidence>
<accession>A0A292GSE8</accession>